<sequence length="364" mass="41234">MKKQVAILTLGGLWNYGNRLQAVALFEALKKLNAEPVAIRNGWDLDPIPLTNHQPVKAAFEHPFQTLRKYQRKQNFVKFATRYLERSEFLDNPRTNQLNDLVAFDYVVTGSDQVWNPTIVNDQYFNYFLLEHIPAQKRISYAASISVARVDEDASALFKHEVPKFKAASVREQAGVELLQAITGTDVSVVLDPTMLLTQAEWSTLFDLDQIAVPKGKYVFTYVLGQKSPATLRMIQDFRAQGYAIVEFHNTDFHQLRKYFTKDPAEFVAFINHAAAVITDSFHAAVFATIFHTPFTIAERADQAHQKMSSRIDTLLDMTGLAKRRMAEVDTIAEVLAVDFAASDARIAERRVESLTFLQAALRD</sequence>
<dbReference type="AlphaFoldDB" id="A0A288Q6C2"/>
<dbReference type="Pfam" id="PF04230">
    <property type="entry name" value="PS_pyruv_trans"/>
    <property type="match status" value="1"/>
</dbReference>
<dbReference type="KEGG" id="wso:WSWS_00558"/>
<dbReference type="RefSeq" id="WP_070229841.1">
    <property type="nucleotide sequence ID" value="NZ_BJYO01000002.1"/>
</dbReference>
<proteinExistence type="predicted"/>
<protein>
    <submittedName>
        <fullName evidence="1">Polysaccharide pyruvyl transferase</fullName>
    </submittedName>
</protein>
<evidence type="ECO:0000313" key="2">
    <source>
        <dbReference type="Proteomes" id="UP000254912"/>
    </source>
</evidence>
<dbReference type="InterPro" id="IPR007345">
    <property type="entry name" value="Polysacch_pyruvyl_Trfase"/>
</dbReference>
<dbReference type="EMBL" id="QRAS01000001">
    <property type="protein sequence ID" value="RDL11769.1"/>
    <property type="molecule type" value="Genomic_DNA"/>
</dbReference>
<accession>A0A288Q6C2</accession>
<dbReference type="GO" id="GO:0016740">
    <property type="term" value="F:transferase activity"/>
    <property type="evidence" value="ECO:0007669"/>
    <property type="project" value="UniProtKB-KW"/>
</dbReference>
<dbReference type="GeneID" id="94545763"/>
<name>A0A288Q6C2_9LACO</name>
<keyword evidence="1" id="KW-0808">Transferase</keyword>
<dbReference type="Proteomes" id="UP000254912">
    <property type="component" value="Unassembled WGS sequence"/>
</dbReference>
<gene>
    <name evidence="1" type="ORF">DFP99_0187</name>
</gene>
<evidence type="ECO:0000313" key="1">
    <source>
        <dbReference type="EMBL" id="RDL11769.1"/>
    </source>
</evidence>
<reference evidence="1 2" key="1">
    <citation type="submission" date="2018-07" db="EMBL/GenBank/DDBJ databases">
        <title>Genomic Encyclopedia of Type Strains, Phase III (KMG-III): the genomes of soil and plant-associated and newly described type strains.</title>
        <authorList>
            <person name="Whitman W."/>
        </authorList>
    </citation>
    <scope>NUCLEOTIDE SEQUENCE [LARGE SCALE GENOMIC DNA]</scope>
    <source>
        <strain evidence="1 2">CECT 7031</strain>
    </source>
</reference>
<comment type="caution">
    <text evidence="1">The sequence shown here is derived from an EMBL/GenBank/DDBJ whole genome shotgun (WGS) entry which is preliminary data.</text>
</comment>
<keyword evidence="2" id="KW-1185">Reference proteome</keyword>
<organism evidence="1 2">
    <name type="scientific">Weissella soli</name>
    <dbReference type="NCBI Taxonomy" id="155866"/>
    <lineage>
        <taxon>Bacteria</taxon>
        <taxon>Bacillati</taxon>
        <taxon>Bacillota</taxon>
        <taxon>Bacilli</taxon>
        <taxon>Lactobacillales</taxon>
        <taxon>Lactobacillaceae</taxon>
        <taxon>Weissella</taxon>
    </lineage>
</organism>